<dbReference type="GO" id="GO:0005634">
    <property type="term" value="C:nucleus"/>
    <property type="evidence" value="ECO:0007669"/>
    <property type="project" value="TreeGrafter"/>
</dbReference>
<feature type="compositionally biased region" description="Polar residues" evidence="2">
    <location>
        <begin position="584"/>
        <end position="596"/>
    </location>
</feature>
<dbReference type="PANTHER" id="PTHR15215:SF0">
    <property type="match status" value="1"/>
</dbReference>
<name>A0A8S4N1G7_OWEFU</name>
<proteinExistence type="inferred from homology"/>
<comment type="caution">
    <text evidence="4">The sequence shown here is derived from an EMBL/GenBank/DDBJ whole genome shotgun (WGS) entry which is preliminary data.</text>
</comment>
<dbReference type="PANTHER" id="PTHR15215">
    <property type="entry name" value="CABIT DOMAIN-CONTAINING PROTEIN"/>
    <property type="match status" value="1"/>
</dbReference>
<feature type="domain" description="CABIT" evidence="3">
    <location>
        <begin position="18"/>
        <end position="185"/>
    </location>
</feature>
<dbReference type="AlphaFoldDB" id="A0A8S4N1G7"/>
<organism evidence="4 5">
    <name type="scientific">Owenia fusiformis</name>
    <name type="common">Polychaete worm</name>
    <dbReference type="NCBI Taxonomy" id="6347"/>
    <lineage>
        <taxon>Eukaryota</taxon>
        <taxon>Metazoa</taxon>
        <taxon>Spiralia</taxon>
        <taxon>Lophotrochozoa</taxon>
        <taxon>Annelida</taxon>
        <taxon>Polychaeta</taxon>
        <taxon>Sedentaria</taxon>
        <taxon>Canalipalpata</taxon>
        <taxon>Sabellida</taxon>
        <taxon>Oweniida</taxon>
        <taxon>Oweniidae</taxon>
        <taxon>Owenia</taxon>
    </lineage>
</organism>
<dbReference type="Gene3D" id="1.10.150.50">
    <property type="entry name" value="Transcription Factor, Ets-1"/>
    <property type="match status" value="1"/>
</dbReference>
<evidence type="ECO:0000256" key="2">
    <source>
        <dbReference type="SAM" id="MobiDB-lite"/>
    </source>
</evidence>
<sequence length="760" mass="87530">MDSTFSLREFIDINKDVLPERVKVTGGVQCGEDEDLPTGTVLDLHSVHVKQINLVYKEKGRKIENRIAIHESNPTKFQILDYHPVGHVYTTVKDLIEVCPFVVKCNKTWRSDDGAILLEKDEILKLIRLVVGKNWQRFLECKLVRQMKLVQLPMDCEGHFTAKKLNNFYTVSDLVHQFPKERKLKLVKGDVIDERNQIPGLPLDGLVTMLTPDLEVEYSMKEYPGDRHRLGVNTDMTVSPRPDDYIGDVLNYIDLNGFVEKNKKLFPIRAKVHDWDEITSITEHLNIRPGMQIDIHGYHDERMKFLLWCDGDYFIIPSSYQGRFRACPKQINSVEDLLKHNGDRVLVVKEAKYMPYDSVNVGDILDLTRRRLSHLEKVERGKHHRDAEVEVLLCTKESPGAMYSIPVSLPTFMEGVFEPIPKDTTLYSITNAHAVYKRGSQFELVRPDPRFEDILPQNTRITLDFCIREPEIMISLVDDKMAMHLPTRTDIQVSFMTQIQHKNVKLAELDSAPEKLSAERYNELAAQDHDYETVDYEIVNTFPRMVVDGDNQIYTDGASLPRSLPGRKEVSTLPPVPTQKKHNPQVSKSLSFSNIDQPPPVPLRQHRLKKTLSQVDQGYVEPIKSQTSPTCLKAKDPEGDDEYNYVDEEEVADILKEMGQKFKGNQHVIHECHTTIPDDGNLYNFTIEQMADFFKQQNIEDSVIQQMKAAHLDGKAFSKLSDDQLKRYGLDKQGTHMQLFRNLSRKKTHLFSKFLTFSKK</sequence>
<protein>
    <recommendedName>
        <fullName evidence="3">CABIT domain-containing protein</fullName>
    </recommendedName>
</protein>
<keyword evidence="5" id="KW-1185">Reference proteome</keyword>
<dbReference type="InterPro" id="IPR013761">
    <property type="entry name" value="SAM/pointed_sf"/>
</dbReference>
<evidence type="ECO:0000259" key="3">
    <source>
        <dbReference type="Pfam" id="PF12736"/>
    </source>
</evidence>
<dbReference type="GO" id="GO:0005737">
    <property type="term" value="C:cytoplasm"/>
    <property type="evidence" value="ECO:0007669"/>
    <property type="project" value="TreeGrafter"/>
</dbReference>
<dbReference type="Pfam" id="PF12736">
    <property type="entry name" value="CABIT"/>
    <property type="match status" value="2"/>
</dbReference>
<dbReference type="Proteomes" id="UP000749559">
    <property type="component" value="Unassembled WGS sequence"/>
</dbReference>
<dbReference type="InterPro" id="IPR039671">
    <property type="entry name" value="THEMIS"/>
</dbReference>
<reference evidence="4" key="1">
    <citation type="submission" date="2022-03" db="EMBL/GenBank/DDBJ databases">
        <authorList>
            <person name="Martin C."/>
        </authorList>
    </citation>
    <scope>NUCLEOTIDE SEQUENCE</scope>
</reference>
<dbReference type="GO" id="GO:0050852">
    <property type="term" value="P:T cell receptor signaling pathway"/>
    <property type="evidence" value="ECO:0007669"/>
    <property type="project" value="TreeGrafter"/>
</dbReference>
<evidence type="ECO:0000313" key="5">
    <source>
        <dbReference type="Proteomes" id="UP000749559"/>
    </source>
</evidence>
<accession>A0A8S4N1G7</accession>
<evidence type="ECO:0000256" key="1">
    <source>
        <dbReference type="ARBA" id="ARBA00006414"/>
    </source>
</evidence>
<evidence type="ECO:0000313" key="4">
    <source>
        <dbReference type="EMBL" id="CAH1775066.1"/>
    </source>
</evidence>
<gene>
    <name evidence="4" type="ORF">OFUS_LOCUS2420</name>
</gene>
<comment type="similarity">
    <text evidence="1">Belongs to the themis family.</text>
</comment>
<feature type="region of interest" description="Disordered" evidence="2">
    <location>
        <begin position="557"/>
        <end position="602"/>
    </location>
</feature>
<dbReference type="InterPro" id="IPR025946">
    <property type="entry name" value="CABIT_dom"/>
</dbReference>
<dbReference type="EMBL" id="CAIIXF020000001">
    <property type="protein sequence ID" value="CAH1775066.1"/>
    <property type="molecule type" value="Genomic_DNA"/>
</dbReference>
<feature type="domain" description="CABIT" evidence="3">
    <location>
        <begin position="311"/>
        <end position="497"/>
    </location>
</feature>